<evidence type="ECO:0008006" key="7">
    <source>
        <dbReference type="Google" id="ProtNLM"/>
    </source>
</evidence>
<keyword evidence="3" id="KW-0378">Hydrolase</keyword>
<evidence type="ECO:0000313" key="6">
    <source>
        <dbReference type="Proteomes" id="UP000177310"/>
    </source>
</evidence>
<dbReference type="PRINTS" id="PR00413">
    <property type="entry name" value="HADHALOGNASE"/>
</dbReference>
<comment type="caution">
    <text evidence="5">The sequence shown here is derived from an EMBL/GenBank/DDBJ whole genome shotgun (WGS) entry which is preliminary data.</text>
</comment>
<dbReference type="Pfam" id="PF13419">
    <property type="entry name" value="HAD_2"/>
    <property type="match status" value="1"/>
</dbReference>
<dbReference type="GO" id="GO:0044281">
    <property type="term" value="P:small molecule metabolic process"/>
    <property type="evidence" value="ECO:0007669"/>
    <property type="project" value="UniProtKB-ARBA"/>
</dbReference>
<dbReference type="STRING" id="1797542.A3J59_04045"/>
<keyword evidence="2" id="KW-0479">Metal-binding</keyword>
<evidence type="ECO:0000256" key="3">
    <source>
        <dbReference type="ARBA" id="ARBA00022801"/>
    </source>
</evidence>
<dbReference type="NCBIfam" id="TIGR01509">
    <property type="entry name" value="HAD-SF-IA-v3"/>
    <property type="match status" value="1"/>
</dbReference>
<dbReference type="InterPro" id="IPR036412">
    <property type="entry name" value="HAD-like_sf"/>
</dbReference>
<dbReference type="Gene3D" id="3.40.50.1000">
    <property type="entry name" value="HAD superfamily/HAD-like"/>
    <property type="match status" value="1"/>
</dbReference>
<keyword evidence="4" id="KW-0460">Magnesium</keyword>
<reference evidence="5 6" key="1">
    <citation type="journal article" date="2016" name="Nat. Commun.">
        <title>Thousands of microbial genomes shed light on interconnected biogeochemical processes in an aquifer system.</title>
        <authorList>
            <person name="Anantharaman K."/>
            <person name="Brown C.T."/>
            <person name="Hug L.A."/>
            <person name="Sharon I."/>
            <person name="Castelle C.J."/>
            <person name="Probst A.J."/>
            <person name="Thomas B.C."/>
            <person name="Singh A."/>
            <person name="Wilkins M.J."/>
            <person name="Karaoz U."/>
            <person name="Brodie E.L."/>
            <person name="Williams K.H."/>
            <person name="Hubbard S.S."/>
            <person name="Banfield J.F."/>
        </authorList>
    </citation>
    <scope>NUCLEOTIDE SEQUENCE [LARGE SCALE GENOMIC DNA]</scope>
</reference>
<name>A0A1G1YIE3_9BACT</name>
<proteinExistence type="predicted"/>
<dbReference type="SFLD" id="SFLDG01129">
    <property type="entry name" value="C1.5:_HAD__Beta-PGM__Phosphata"/>
    <property type="match status" value="1"/>
</dbReference>
<organism evidence="5 6">
    <name type="scientific">Candidatus Buchananbacteria bacterium RIFCSPHIGHO2_02_FULL_56_16</name>
    <dbReference type="NCBI Taxonomy" id="1797542"/>
    <lineage>
        <taxon>Bacteria</taxon>
        <taxon>Candidatus Buchananiibacteriota</taxon>
    </lineage>
</organism>
<accession>A0A1G1YIE3</accession>
<gene>
    <name evidence="5" type="ORF">A3J59_04045</name>
</gene>
<dbReference type="NCBIfam" id="TIGR01549">
    <property type="entry name" value="HAD-SF-IA-v1"/>
    <property type="match status" value="1"/>
</dbReference>
<dbReference type="SFLD" id="SFLDS00003">
    <property type="entry name" value="Haloacid_Dehalogenase"/>
    <property type="match status" value="1"/>
</dbReference>
<dbReference type="GO" id="GO:0046872">
    <property type="term" value="F:metal ion binding"/>
    <property type="evidence" value="ECO:0007669"/>
    <property type="project" value="UniProtKB-KW"/>
</dbReference>
<dbReference type="Gene3D" id="1.10.150.520">
    <property type="match status" value="1"/>
</dbReference>
<dbReference type="PANTHER" id="PTHR46470">
    <property type="entry name" value="N-ACYLNEURAMINATE-9-PHOSPHATASE"/>
    <property type="match status" value="1"/>
</dbReference>
<dbReference type="Proteomes" id="UP000177310">
    <property type="component" value="Unassembled WGS sequence"/>
</dbReference>
<dbReference type="PANTHER" id="PTHR46470:SF2">
    <property type="entry name" value="GLYCERALDEHYDE 3-PHOSPHATE PHOSPHATASE"/>
    <property type="match status" value="1"/>
</dbReference>
<protein>
    <recommendedName>
        <fullName evidence="7">FCP1 homology domain-containing protein</fullName>
    </recommendedName>
</protein>
<dbReference type="InterPro" id="IPR051400">
    <property type="entry name" value="HAD-like_hydrolase"/>
</dbReference>
<dbReference type="InterPro" id="IPR006439">
    <property type="entry name" value="HAD-SF_hydro_IA"/>
</dbReference>
<dbReference type="AlphaFoldDB" id="A0A1G1YIE3"/>
<dbReference type="InterPro" id="IPR023214">
    <property type="entry name" value="HAD_sf"/>
</dbReference>
<comment type="cofactor">
    <cofactor evidence="1">
        <name>Mg(2+)</name>
        <dbReference type="ChEBI" id="CHEBI:18420"/>
    </cofactor>
</comment>
<evidence type="ECO:0000256" key="2">
    <source>
        <dbReference type="ARBA" id="ARBA00022723"/>
    </source>
</evidence>
<dbReference type="SUPFAM" id="SSF56784">
    <property type="entry name" value="HAD-like"/>
    <property type="match status" value="1"/>
</dbReference>
<sequence length="232" mass="26724">MKNNRRIEWIFFDVGGVLTDDVAVETWRINALTSVAQQYNPAVTRKKVEAAHQRASKMLGPINRNVFTILIKDKKQAEQALKVYYFRHRKEVDYVGSSPLRPEVLAVVKKLAKNYSLGLIANQPKEMKEKLKRANLVKYFSHLGVSKEYGMSKPDAKLFLTILKETNADPLKSVFIDDNPERGLIPAKKLGFTTIWYKHSYWGQRPFLTTSVDYTITNLNELFQILSSKKRT</sequence>
<dbReference type="InterPro" id="IPR041492">
    <property type="entry name" value="HAD_2"/>
</dbReference>
<evidence type="ECO:0000256" key="4">
    <source>
        <dbReference type="ARBA" id="ARBA00022842"/>
    </source>
</evidence>
<evidence type="ECO:0000313" key="5">
    <source>
        <dbReference type="EMBL" id="OGY52059.1"/>
    </source>
</evidence>
<evidence type="ECO:0000256" key="1">
    <source>
        <dbReference type="ARBA" id="ARBA00001946"/>
    </source>
</evidence>
<dbReference type="EMBL" id="MHIL01000010">
    <property type="protein sequence ID" value="OGY52059.1"/>
    <property type="molecule type" value="Genomic_DNA"/>
</dbReference>
<dbReference type="GO" id="GO:0016791">
    <property type="term" value="F:phosphatase activity"/>
    <property type="evidence" value="ECO:0007669"/>
    <property type="project" value="TreeGrafter"/>
</dbReference>